<name>A0A2S6H8I8_9GAMM</name>
<keyword evidence="2" id="KW-0131">Cell cycle</keyword>
<comment type="caution">
    <text evidence="2">The sequence shown here is derived from an EMBL/GenBank/DDBJ whole genome shotgun (WGS) entry which is preliminary data.</text>
</comment>
<dbReference type="RefSeq" id="WP_104422130.1">
    <property type="nucleotide sequence ID" value="NZ_PTIY01000001.1"/>
</dbReference>
<keyword evidence="3" id="KW-1185">Reference proteome</keyword>
<evidence type="ECO:0000313" key="2">
    <source>
        <dbReference type="EMBL" id="PPK73740.1"/>
    </source>
</evidence>
<protein>
    <submittedName>
        <fullName evidence="2">Cell division protein ZapB</fullName>
    </submittedName>
</protein>
<dbReference type="NCBIfam" id="TIGR02449">
    <property type="entry name" value="TIGR02449 family protein"/>
    <property type="match status" value="1"/>
</dbReference>
<dbReference type="Proteomes" id="UP000238071">
    <property type="component" value="Unassembled WGS sequence"/>
</dbReference>
<dbReference type="AlphaFoldDB" id="A0A2S6H8I8"/>
<dbReference type="EMBL" id="PTIY01000001">
    <property type="protein sequence ID" value="PPK73740.1"/>
    <property type="molecule type" value="Genomic_DNA"/>
</dbReference>
<evidence type="ECO:0000256" key="1">
    <source>
        <dbReference type="SAM" id="Coils"/>
    </source>
</evidence>
<accession>A0A2S6H8I8</accession>
<dbReference type="GO" id="GO:0051301">
    <property type="term" value="P:cell division"/>
    <property type="evidence" value="ECO:0007669"/>
    <property type="project" value="UniProtKB-KW"/>
</dbReference>
<keyword evidence="1" id="KW-0175">Coiled coil</keyword>
<dbReference type="OrthoDB" id="6120894at2"/>
<feature type="coiled-coil region" evidence="1">
    <location>
        <begin position="3"/>
        <end position="37"/>
    </location>
</feature>
<gene>
    <name evidence="2" type="ORF">B0F88_101271</name>
</gene>
<reference evidence="2 3" key="1">
    <citation type="submission" date="2018-02" db="EMBL/GenBank/DDBJ databases">
        <title>Subsurface microbial communities from deep shales in Ohio and West Virginia, USA.</title>
        <authorList>
            <person name="Wrighton K."/>
        </authorList>
    </citation>
    <scope>NUCLEOTIDE SEQUENCE [LARGE SCALE GENOMIC DNA]</scope>
    <source>
        <strain evidence="2 3">OWC-G53F</strain>
    </source>
</reference>
<keyword evidence="2" id="KW-0132">Cell division</keyword>
<sequence>MTQSNHSLELKDLEDKLDQLIQQYASVKNENSSLKTKQDSLVREKAKLLEKTTLARTRVEAMITRLKAMENGS</sequence>
<proteinExistence type="predicted"/>
<evidence type="ECO:0000313" key="3">
    <source>
        <dbReference type="Proteomes" id="UP000238071"/>
    </source>
</evidence>
<organism evidence="2 3">
    <name type="scientific">Methylobacter tundripaludum</name>
    <dbReference type="NCBI Taxonomy" id="173365"/>
    <lineage>
        <taxon>Bacteria</taxon>
        <taxon>Pseudomonadati</taxon>
        <taxon>Pseudomonadota</taxon>
        <taxon>Gammaproteobacteria</taxon>
        <taxon>Methylococcales</taxon>
        <taxon>Methylococcaceae</taxon>
        <taxon>Methylobacter</taxon>
    </lineage>
</organism>
<dbReference type="InterPro" id="IPR012662">
    <property type="entry name" value="CHP02449"/>
</dbReference>